<dbReference type="PROSITE" id="PS01081">
    <property type="entry name" value="HTH_TETR_1"/>
    <property type="match status" value="1"/>
</dbReference>
<dbReference type="PANTHER" id="PTHR47506">
    <property type="entry name" value="TRANSCRIPTIONAL REGULATORY PROTEIN"/>
    <property type="match status" value="1"/>
</dbReference>
<keyword evidence="2 4" id="KW-0238">DNA-binding</keyword>
<gene>
    <name evidence="6" type="ORF">C8N43_1603</name>
</gene>
<comment type="caution">
    <text evidence="6">The sequence shown here is derived from an EMBL/GenBank/DDBJ whole genome shotgun (WGS) entry which is preliminary data.</text>
</comment>
<keyword evidence="7" id="KW-1185">Reference proteome</keyword>
<dbReference type="InterPro" id="IPR009057">
    <property type="entry name" value="Homeodomain-like_sf"/>
</dbReference>
<sequence length="205" mass="22294">MMRNTDFLAKVSDTMARPREFDTDEALEAAMHVFWEHGYEGASLPDLLTGMGLTRGSLYKAFDDKHSLFLRVLTRYEEGAVARAETLLSTGSATDGFARITQLFDNAIGVVQSGDRRGCLLCSAAAGPSAYDPEIAAAVKQGLEKIRDGFATALDASQVPEPERAALADLLVTQYVGVRIMARSRDPLEPLARAGDAIRVLLSRW</sequence>
<dbReference type="Proteomes" id="UP000243978">
    <property type="component" value="Unassembled WGS sequence"/>
</dbReference>
<dbReference type="Gene3D" id="1.10.357.10">
    <property type="entry name" value="Tetracycline Repressor, domain 2"/>
    <property type="match status" value="1"/>
</dbReference>
<protein>
    <submittedName>
        <fullName evidence="6">TetR family transcriptional regulator</fullName>
    </submittedName>
</protein>
<evidence type="ECO:0000259" key="5">
    <source>
        <dbReference type="PROSITE" id="PS50977"/>
    </source>
</evidence>
<keyword evidence="1" id="KW-0805">Transcription regulation</keyword>
<dbReference type="Pfam" id="PF00440">
    <property type="entry name" value="TetR_N"/>
    <property type="match status" value="1"/>
</dbReference>
<feature type="domain" description="HTH tetR-type" evidence="5">
    <location>
        <begin position="20"/>
        <end position="80"/>
    </location>
</feature>
<evidence type="ECO:0000313" key="7">
    <source>
        <dbReference type="Proteomes" id="UP000243978"/>
    </source>
</evidence>
<dbReference type="InterPro" id="IPR036271">
    <property type="entry name" value="Tet_transcr_reg_TetR-rel_C_sf"/>
</dbReference>
<proteinExistence type="predicted"/>
<reference evidence="6 7" key="1">
    <citation type="submission" date="2018-04" db="EMBL/GenBank/DDBJ databases">
        <title>Genomic Encyclopedia of Archaeal and Bacterial Type Strains, Phase II (KMG-II): from individual species to whole genera.</title>
        <authorList>
            <person name="Goeker M."/>
        </authorList>
    </citation>
    <scope>NUCLEOTIDE SEQUENCE [LARGE SCALE GENOMIC DNA]</scope>
    <source>
        <strain evidence="6 7">DSM 100977</strain>
    </source>
</reference>
<dbReference type="EMBL" id="QBKS01000001">
    <property type="protein sequence ID" value="PTX56938.1"/>
    <property type="molecule type" value="Genomic_DNA"/>
</dbReference>
<evidence type="ECO:0000256" key="4">
    <source>
        <dbReference type="PROSITE-ProRule" id="PRU00335"/>
    </source>
</evidence>
<dbReference type="SUPFAM" id="SSF48498">
    <property type="entry name" value="Tetracyclin repressor-like, C-terminal domain"/>
    <property type="match status" value="1"/>
</dbReference>
<dbReference type="AlphaFoldDB" id="A0A2T6BLI9"/>
<dbReference type="InterPro" id="IPR001647">
    <property type="entry name" value="HTH_TetR"/>
</dbReference>
<evidence type="ECO:0000256" key="2">
    <source>
        <dbReference type="ARBA" id="ARBA00023125"/>
    </source>
</evidence>
<keyword evidence="3" id="KW-0804">Transcription</keyword>
<evidence type="ECO:0000256" key="3">
    <source>
        <dbReference type="ARBA" id="ARBA00023163"/>
    </source>
</evidence>
<dbReference type="Pfam" id="PF21993">
    <property type="entry name" value="TetR_C_13_2"/>
    <property type="match status" value="1"/>
</dbReference>
<dbReference type="PROSITE" id="PS50977">
    <property type="entry name" value="HTH_TETR_2"/>
    <property type="match status" value="1"/>
</dbReference>
<feature type="DNA-binding region" description="H-T-H motif" evidence="4">
    <location>
        <begin position="43"/>
        <end position="62"/>
    </location>
</feature>
<dbReference type="Gene3D" id="1.10.10.60">
    <property type="entry name" value="Homeodomain-like"/>
    <property type="match status" value="1"/>
</dbReference>
<dbReference type="SUPFAM" id="SSF46689">
    <property type="entry name" value="Homeodomain-like"/>
    <property type="match status" value="1"/>
</dbReference>
<dbReference type="InterPro" id="IPR023772">
    <property type="entry name" value="DNA-bd_HTH_TetR-type_CS"/>
</dbReference>
<accession>A0A2T6BLI9</accession>
<evidence type="ECO:0000313" key="6">
    <source>
        <dbReference type="EMBL" id="PTX56938.1"/>
    </source>
</evidence>
<organism evidence="6 7">
    <name type="scientific">Litoreibacter ponti</name>
    <dbReference type="NCBI Taxonomy" id="1510457"/>
    <lineage>
        <taxon>Bacteria</taxon>
        <taxon>Pseudomonadati</taxon>
        <taxon>Pseudomonadota</taxon>
        <taxon>Alphaproteobacteria</taxon>
        <taxon>Rhodobacterales</taxon>
        <taxon>Roseobacteraceae</taxon>
        <taxon>Litoreibacter</taxon>
    </lineage>
</organism>
<dbReference type="InterPro" id="IPR054156">
    <property type="entry name" value="YxaF_TetR_C"/>
</dbReference>
<dbReference type="PRINTS" id="PR00455">
    <property type="entry name" value="HTHTETR"/>
</dbReference>
<name>A0A2T6BLI9_9RHOB</name>
<dbReference type="GO" id="GO:0003677">
    <property type="term" value="F:DNA binding"/>
    <property type="evidence" value="ECO:0007669"/>
    <property type="project" value="UniProtKB-UniRule"/>
</dbReference>
<evidence type="ECO:0000256" key="1">
    <source>
        <dbReference type="ARBA" id="ARBA00023015"/>
    </source>
</evidence>
<dbReference type="PANTHER" id="PTHR47506:SF10">
    <property type="entry name" value="TRANSCRIPTIONAL REGULATORY PROTEIN"/>
    <property type="match status" value="1"/>
</dbReference>